<keyword evidence="6" id="KW-0158">Chromosome</keyword>
<dbReference type="PANTHER" id="PTHR28262">
    <property type="entry name" value="DASH COMPLEX SUBUNIT SPC19"/>
    <property type="match status" value="1"/>
</dbReference>
<dbReference type="RefSeq" id="XP_062878321.1">
    <property type="nucleotide sequence ID" value="XM_063022251.1"/>
</dbReference>
<dbReference type="GO" id="GO:0008608">
    <property type="term" value="P:attachment of spindle microtubules to kinetochore"/>
    <property type="evidence" value="ECO:0007669"/>
    <property type="project" value="InterPro"/>
</dbReference>
<keyword evidence="19" id="KW-1185">Reference proteome</keyword>
<feature type="region of interest" description="Disordered" evidence="17">
    <location>
        <begin position="92"/>
        <end position="120"/>
    </location>
</feature>
<organism evidence="18 19">
    <name type="scientific">Australozyma saopauloensis</name>
    <dbReference type="NCBI Taxonomy" id="291208"/>
    <lineage>
        <taxon>Eukaryota</taxon>
        <taxon>Fungi</taxon>
        <taxon>Dikarya</taxon>
        <taxon>Ascomycota</taxon>
        <taxon>Saccharomycotina</taxon>
        <taxon>Pichiomycetes</taxon>
        <taxon>Metschnikowiaceae</taxon>
        <taxon>Australozyma</taxon>
    </lineage>
</organism>
<dbReference type="InterPro" id="IPR013251">
    <property type="entry name" value="DASH_Spc19"/>
</dbReference>
<keyword evidence="8" id="KW-0493">Microtubule</keyword>
<evidence type="ECO:0000256" key="10">
    <source>
        <dbReference type="ARBA" id="ARBA00022829"/>
    </source>
</evidence>
<keyword evidence="9" id="KW-0498">Mitosis</keyword>
<reference evidence="18 19" key="1">
    <citation type="submission" date="2023-10" db="EMBL/GenBank/DDBJ databases">
        <title>Draft Genome Sequence of Candida saopaulonensis from a very Premature Infant with Sepsis.</title>
        <authorList>
            <person name="Ning Y."/>
            <person name="Dai R."/>
            <person name="Xiao M."/>
            <person name="Xu Y."/>
            <person name="Yan Q."/>
            <person name="Zhang L."/>
        </authorList>
    </citation>
    <scope>NUCLEOTIDE SEQUENCE [LARGE SCALE GENOMIC DNA]</scope>
    <source>
        <strain evidence="18 19">19XY460</strain>
    </source>
</reference>
<dbReference type="GeneID" id="88174341"/>
<evidence type="ECO:0000256" key="13">
    <source>
        <dbReference type="ARBA" id="ARBA00023242"/>
    </source>
</evidence>
<feature type="compositionally biased region" description="Basic and acidic residues" evidence="17">
    <location>
        <begin position="92"/>
        <end position="107"/>
    </location>
</feature>
<comment type="similarity">
    <text evidence="4">Belongs to the DASH complex SPC19 family.</text>
</comment>
<evidence type="ECO:0000256" key="16">
    <source>
        <dbReference type="ARBA" id="ARBA00046633"/>
    </source>
</evidence>
<dbReference type="PANTHER" id="PTHR28262:SF1">
    <property type="entry name" value="DASH COMPLEX SUBUNIT SPC19"/>
    <property type="match status" value="1"/>
</dbReference>
<evidence type="ECO:0000256" key="9">
    <source>
        <dbReference type="ARBA" id="ARBA00022776"/>
    </source>
</evidence>
<evidence type="ECO:0000256" key="14">
    <source>
        <dbReference type="ARBA" id="ARBA00023328"/>
    </source>
</evidence>
<gene>
    <name evidence="18" type="ORF">PUMCH_003277</name>
</gene>
<keyword evidence="10" id="KW-0159">Chromosome partition</keyword>
<accession>A0AAX4HBY2</accession>
<dbReference type="GO" id="GO:0042729">
    <property type="term" value="C:DASH complex"/>
    <property type="evidence" value="ECO:0007669"/>
    <property type="project" value="InterPro"/>
</dbReference>
<keyword evidence="7" id="KW-0963">Cytoplasm</keyword>
<keyword evidence="12" id="KW-0206">Cytoskeleton</keyword>
<dbReference type="Pfam" id="PF08287">
    <property type="entry name" value="DASH_Spc19"/>
    <property type="match status" value="1"/>
</dbReference>
<name>A0AAX4HBY2_9ASCO</name>
<evidence type="ECO:0000256" key="12">
    <source>
        <dbReference type="ARBA" id="ARBA00023212"/>
    </source>
</evidence>
<dbReference type="AlphaFoldDB" id="A0AAX4HBY2"/>
<evidence type="ECO:0000256" key="15">
    <source>
        <dbReference type="ARBA" id="ARBA00032583"/>
    </source>
</evidence>
<sequence>MVSPLYSGARILENATDILNSSLATLENATRDSTRLKKILKTEKVFGLVPDKDLRSAKESMNADVHPQLQYLLEKLEKQVGKLKKEQRLLQSKERLERAEQEKEHRLSTRPIHTPDPFKVGRLKFLQQKKKRLEQVLAERKEIHDVQASPHLTRKANS</sequence>
<protein>
    <recommendedName>
        <fullName evidence="5">DASH complex subunit SPC19</fullName>
    </recommendedName>
    <alternativeName>
        <fullName evidence="15">Outer kinetochore protein SPC19</fullName>
    </alternativeName>
</protein>
<proteinExistence type="inferred from homology"/>
<evidence type="ECO:0000256" key="17">
    <source>
        <dbReference type="SAM" id="MobiDB-lite"/>
    </source>
</evidence>
<evidence type="ECO:0000256" key="5">
    <source>
        <dbReference type="ARBA" id="ARBA00016329"/>
    </source>
</evidence>
<evidence type="ECO:0000256" key="3">
    <source>
        <dbReference type="ARBA" id="ARBA00004629"/>
    </source>
</evidence>
<evidence type="ECO:0000256" key="4">
    <source>
        <dbReference type="ARBA" id="ARBA00008952"/>
    </source>
</evidence>
<dbReference type="Proteomes" id="UP001338582">
    <property type="component" value="Chromosome 4"/>
</dbReference>
<comment type="subcellular location">
    <subcellularLocation>
        <location evidence="3">Chromosome</location>
        <location evidence="3">Centromere</location>
        <location evidence="3">Kinetochore</location>
    </subcellularLocation>
    <subcellularLocation>
        <location evidence="2">Cytoplasm</location>
        <location evidence="2">Cytoskeleton</location>
        <location evidence="2">Spindle</location>
    </subcellularLocation>
    <subcellularLocation>
        <location evidence="1">Nucleus</location>
    </subcellularLocation>
</comment>
<keyword evidence="14" id="KW-0137">Centromere</keyword>
<evidence type="ECO:0000256" key="6">
    <source>
        <dbReference type="ARBA" id="ARBA00022454"/>
    </source>
</evidence>
<keyword evidence="11" id="KW-0995">Kinetochore</keyword>
<keyword evidence="13" id="KW-0539">Nucleus</keyword>
<dbReference type="KEGG" id="asau:88174341"/>
<dbReference type="GO" id="GO:0005876">
    <property type="term" value="C:spindle microtubule"/>
    <property type="evidence" value="ECO:0007669"/>
    <property type="project" value="InterPro"/>
</dbReference>
<evidence type="ECO:0000256" key="7">
    <source>
        <dbReference type="ARBA" id="ARBA00022490"/>
    </source>
</evidence>
<keyword evidence="9" id="KW-0131">Cell cycle</keyword>
<dbReference type="EMBL" id="CP138897">
    <property type="protein sequence ID" value="WPK25939.1"/>
    <property type="molecule type" value="Genomic_DNA"/>
</dbReference>
<evidence type="ECO:0000313" key="19">
    <source>
        <dbReference type="Proteomes" id="UP001338582"/>
    </source>
</evidence>
<evidence type="ECO:0000256" key="1">
    <source>
        <dbReference type="ARBA" id="ARBA00004123"/>
    </source>
</evidence>
<evidence type="ECO:0000313" key="18">
    <source>
        <dbReference type="EMBL" id="WPK25939.1"/>
    </source>
</evidence>
<comment type="subunit">
    <text evidence="16">Component of the DASH complex consisting of ASK1, DAD1, DAD2, DAD3, DAD4, DAM1, DUO1, HSK3, SPC19 and SPC34, with a stoichiometry of one copy of each subunit per complex. Multiple DASH complexes oligomerize to form a ring that encircles spindle microtubules and organizes the rod-like NDC80 complexes of the outer kinetochore. DASH complex oligomerization strengthens microtubule attachments. On cytoplasmic microtubules, DASH complexes appear to form patches instead of rings.</text>
</comment>
<evidence type="ECO:0000256" key="8">
    <source>
        <dbReference type="ARBA" id="ARBA00022701"/>
    </source>
</evidence>
<keyword evidence="9" id="KW-0132">Cell division</keyword>
<evidence type="ECO:0000256" key="11">
    <source>
        <dbReference type="ARBA" id="ARBA00022838"/>
    </source>
</evidence>
<evidence type="ECO:0000256" key="2">
    <source>
        <dbReference type="ARBA" id="ARBA00004186"/>
    </source>
</evidence>